<dbReference type="GO" id="GO:0031490">
    <property type="term" value="F:chromatin DNA binding"/>
    <property type="evidence" value="ECO:0007669"/>
    <property type="project" value="InterPro"/>
</dbReference>
<comment type="caution">
    <text evidence="2">The sequence shown here is derived from an EMBL/GenBank/DDBJ whole genome shotgun (WGS) entry which is preliminary data.</text>
</comment>
<dbReference type="GO" id="GO:0003713">
    <property type="term" value="F:transcription coactivator activity"/>
    <property type="evidence" value="ECO:0007669"/>
    <property type="project" value="InterPro"/>
</dbReference>
<feature type="region of interest" description="Disordered" evidence="1">
    <location>
        <begin position="257"/>
        <end position="277"/>
    </location>
</feature>
<keyword evidence="3" id="KW-1185">Reference proteome</keyword>
<feature type="region of interest" description="Disordered" evidence="1">
    <location>
        <begin position="412"/>
        <end position="438"/>
    </location>
</feature>
<accession>A0AAP0H928</accession>
<feature type="region of interest" description="Disordered" evidence="1">
    <location>
        <begin position="178"/>
        <end position="205"/>
    </location>
</feature>
<dbReference type="AlphaFoldDB" id="A0AAP0H928"/>
<gene>
    <name evidence="2" type="ORF">SSX86_006081</name>
</gene>
<dbReference type="PANTHER" id="PTHR33137">
    <property type="entry name" value="MEDIATOR OF RNA POLYMERASE II TRANSCRIPTION SUBUNIT 15A-RELATED"/>
    <property type="match status" value="1"/>
</dbReference>
<proteinExistence type="predicted"/>
<dbReference type="Proteomes" id="UP001408789">
    <property type="component" value="Unassembled WGS sequence"/>
</dbReference>
<evidence type="ECO:0000256" key="1">
    <source>
        <dbReference type="SAM" id="MobiDB-lite"/>
    </source>
</evidence>
<name>A0AAP0H928_9ASTR</name>
<feature type="compositionally biased region" description="Polar residues" evidence="1">
    <location>
        <begin position="179"/>
        <end position="188"/>
    </location>
</feature>
<organism evidence="2 3">
    <name type="scientific">Deinandra increscens subsp. villosa</name>
    <dbReference type="NCBI Taxonomy" id="3103831"/>
    <lineage>
        <taxon>Eukaryota</taxon>
        <taxon>Viridiplantae</taxon>
        <taxon>Streptophyta</taxon>
        <taxon>Embryophyta</taxon>
        <taxon>Tracheophyta</taxon>
        <taxon>Spermatophyta</taxon>
        <taxon>Magnoliopsida</taxon>
        <taxon>eudicotyledons</taxon>
        <taxon>Gunneridae</taxon>
        <taxon>Pentapetalae</taxon>
        <taxon>asterids</taxon>
        <taxon>campanulids</taxon>
        <taxon>Asterales</taxon>
        <taxon>Asteraceae</taxon>
        <taxon>Asteroideae</taxon>
        <taxon>Heliantheae alliance</taxon>
        <taxon>Madieae</taxon>
        <taxon>Madiinae</taxon>
        <taxon>Deinandra</taxon>
    </lineage>
</organism>
<dbReference type="InterPro" id="IPR044661">
    <property type="entry name" value="MED15a/b/c-like"/>
</dbReference>
<dbReference type="EMBL" id="JBCNJP010000007">
    <property type="protein sequence ID" value="KAK9077744.1"/>
    <property type="molecule type" value="Genomic_DNA"/>
</dbReference>
<evidence type="ECO:0000313" key="3">
    <source>
        <dbReference type="Proteomes" id="UP001408789"/>
    </source>
</evidence>
<reference evidence="2 3" key="1">
    <citation type="submission" date="2024-04" db="EMBL/GenBank/DDBJ databases">
        <title>The reference genome of an endangered Asteraceae, Deinandra increscens subsp. villosa, native to the Central Coast of California.</title>
        <authorList>
            <person name="Guilliams M."/>
            <person name="Hasenstab-Lehman K."/>
            <person name="Meyer R."/>
            <person name="Mcevoy S."/>
        </authorList>
    </citation>
    <scope>NUCLEOTIDE SEQUENCE [LARGE SCALE GENOMIC DNA]</scope>
    <source>
        <tissue evidence="2">Leaf</tissue>
    </source>
</reference>
<sequence length="463" mass="54135">MDKRNRRKTATELADWIMDKLKNIEKIVERIEEEINTDCFHKPEGSLDSTAATGNRNGGHDWQEEVCQQIKAMKDLSLLDSAAQTSNRTGEDRQEDVYQKIKAMKDQHDSYPQQPETELFKTLELLKNMLGRLMQSLQIHKQQYMQKQQLMQQDQFHQHLQSHEDLVKAMNDLDLLDSTAESGNQNGEDWQEEAYQKHASLPQQPRNEQLEKLKVYKNMMERLMQFLQIPKHRILIGYKDKLGTYEKLIINVINSNRRKPTPPLQQTQAFPPPPMQSLQSQRQLKKLIKAMKDLDPLDAAAQTGNLNGEDWQEEVFQKINTLRDLYLPDVNSIQRKLSKLPQCDSLYQKVTKEQHEKLKVYKNLLDRYVQFLQVPKHEISPYHKDKLGNYEMQIANVVRLKRRRQAALQPEAQGQAVDLPIGDGGKNHRRSGSRSGIRECRKTYRHRDTTPPTVFLRLSIRLI</sequence>
<dbReference type="PANTHER" id="PTHR33137:SF4">
    <property type="entry name" value="MEDIATOR OF RNA POLYMERASE II TRANSCRIPTION SUBUNIT 15A-RELATED"/>
    <property type="match status" value="1"/>
</dbReference>
<evidence type="ECO:0000313" key="2">
    <source>
        <dbReference type="EMBL" id="KAK9077744.1"/>
    </source>
</evidence>
<protein>
    <submittedName>
        <fullName evidence="2">Uncharacterized protein</fullName>
    </submittedName>
</protein>